<comment type="caution">
    <text evidence="1">The sequence shown here is derived from an EMBL/GenBank/DDBJ whole genome shotgun (WGS) entry which is preliminary data.</text>
</comment>
<evidence type="ECO:0008006" key="3">
    <source>
        <dbReference type="Google" id="ProtNLM"/>
    </source>
</evidence>
<protein>
    <recommendedName>
        <fullName evidence="3">RNA-binding protein</fullName>
    </recommendedName>
</protein>
<dbReference type="PANTHER" id="PTHR34547">
    <property type="entry name" value="YACP-LIKE NYN DOMAIN PROTEIN"/>
    <property type="match status" value="1"/>
</dbReference>
<dbReference type="Proteomes" id="UP000215559">
    <property type="component" value="Unassembled WGS sequence"/>
</dbReference>
<dbReference type="PANTHER" id="PTHR34547:SF1">
    <property type="entry name" value="YACP-LIKE NYN DOMAIN PROTEIN"/>
    <property type="match status" value="1"/>
</dbReference>
<gene>
    <name evidence="1" type="ORF">CH330_01700</name>
</gene>
<dbReference type="AlphaFoldDB" id="A0A235BWU9"/>
<organism evidence="1 2">
    <name type="scientific">candidate division WOR-3 bacterium JGI_Cruoil_03_51_56</name>
    <dbReference type="NCBI Taxonomy" id="1973747"/>
    <lineage>
        <taxon>Bacteria</taxon>
        <taxon>Bacteria division WOR-3</taxon>
    </lineage>
</organism>
<reference evidence="1 2" key="1">
    <citation type="submission" date="2017-07" db="EMBL/GenBank/DDBJ databases">
        <title>Recovery of genomes from metagenomes via a dereplication, aggregation, and scoring strategy.</title>
        <authorList>
            <person name="Sieber C.M."/>
            <person name="Probst A.J."/>
            <person name="Sharrar A."/>
            <person name="Thomas B.C."/>
            <person name="Hess M."/>
            <person name="Tringe S.G."/>
            <person name="Banfield J.F."/>
        </authorList>
    </citation>
    <scope>NUCLEOTIDE SEQUENCE [LARGE SCALE GENOMIC DNA]</scope>
    <source>
        <strain evidence="1">JGI_Cruoil_03_51_56</strain>
    </source>
</reference>
<evidence type="ECO:0000313" key="2">
    <source>
        <dbReference type="Proteomes" id="UP000215559"/>
    </source>
</evidence>
<accession>A0A235BWU9</accession>
<dbReference type="Pfam" id="PF05991">
    <property type="entry name" value="NYN_YacP"/>
    <property type="match status" value="1"/>
</dbReference>
<dbReference type="InterPro" id="IPR010298">
    <property type="entry name" value="YacP-like"/>
</dbReference>
<dbReference type="EMBL" id="NOZP01000033">
    <property type="protein sequence ID" value="OYD16840.1"/>
    <property type="molecule type" value="Genomic_DNA"/>
</dbReference>
<name>A0A235BWU9_UNCW3</name>
<sequence length="164" mass="18814">MVPVFIIDGYNLIHKMPDLVPLVNDNLERAREVIINLLVRFKARKKIRVVVVFDGKDAGQSAKFSSRGIEILFSRLPEKADNRIVKMIRAAKHPKAWTVVSSDRWIGDQAQTFGAKTIPAEEFARLLKPDNRSEEKIQDEKPEMKPGDLAEWVEYFRKGRIKDG</sequence>
<proteinExistence type="predicted"/>
<evidence type="ECO:0000313" key="1">
    <source>
        <dbReference type="EMBL" id="OYD16840.1"/>
    </source>
</evidence>